<sequence length="265" mass="28981">MTDAQQAKDNTPTTPSETKKPLEENFEDGEKVEKQGDKSSDSEGSEQGEESIGTPEAEDKSKGASQPSSTSWQAIWSPQYNAYYFYNAETQETTWTNPLQPEEPAASSSSAPIEPAEPESPEAGPSTSAAASHRAALEAAALAQGIDPSLAYLDPSLVQSIGGAPIPGSLPPSFSAKFNARTGQFARPDARDPTHLSEFERAKRMSQFYFDVNAWETEVAQRHAVEAEEEAAGTKKRKRPSKKDLERFKEQKKQKKIAKTAWLRT</sequence>
<evidence type="ECO:0000313" key="1">
    <source>
        <dbReference type="EMBL" id="TFK75543.1"/>
    </source>
</evidence>
<organism evidence="1 2">
    <name type="scientific">Pluteus cervinus</name>
    <dbReference type="NCBI Taxonomy" id="181527"/>
    <lineage>
        <taxon>Eukaryota</taxon>
        <taxon>Fungi</taxon>
        <taxon>Dikarya</taxon>
        <taxon>Basidiomycota</taxon>
        <taxon>Agaricomycotina</taxon>
        <taxon>Agaricomycetes</taxon>
        <taxon>Agaricomycetidae</taxon>
        <taxon>Agaricales</taxon>
        <taxon>Pluteineae</taxon>
        <taxon>Pluteaceae</taxon>
        <taxon>Pluteus</taxon>
    </lineage>
</organism>
<evidence type="ECO:0000313" key="2">
    <source>
        <dbReference type="Proteomes" id="UP000308600"/>
    </source>
</evidence>
<gene>
    <name evidence="1" type="ORF">BDN72DRAFT_757513</name>
</gene>
<dbReference type="EMBL" id="ML208262">
    <property type="protein sequence ID" value="TFK75543.1"/>
    <property type="molecule type" value="Genomic_DNA"/>
</dbReference>
<name>A0ACD3BBW6_9AGAR</name>
<accession>A0ACD3BBW6</accession>
<reference evidence="1 2" key="1">
    <citation type="journal article" date="2019" name="Nat. Ecol. Evol.">
        <title>Megaphylogeny resolves global patterns of mushroom evolution.</title>
        <authorList>
            <person name="Varga T."/>
            <person name="Krizsan K."/>
            <person name="Foldi C."/>
            <person name="Dima B."/>
            <person name="Sanchez-Garcia M."/>
            <person name="Sanchez-Ramirez S."/>
            <person name="Szollosi G.J."/>
            <person name="Szarkandi J.G."/>
            <person name="Papp V."/>
            <person name="Albert L."/>
            <person name="Andreopoulos W."/>
            <person name="Angelini C."/>
            <person name="Antonin V."/>
            <person name="Barry K.W."/>
            <person name="Bougher N.L."/>
            <person name="Buchanan P."/>
            <person name="Buyck B."/>
            <person name="Bense V."/>
            <person name="Catcheside P."/>
            <person name="Chovatia M."/>
            <person name="Cooper J."/>
            <person name="Damon W."/>
            <person name="Desjardin D."/>
            <person name="Finy P."/>
            <person name="Geml J."/>
            <person name="Haridas S."/>
            <person name="Hughes K."/>
            <person name="Justo A."/>
            <person name="Karasinski D."/>
            <person name="Kautmanova I."/>
            <person name="Kiss B."/>
            <person name="Kocsube S."/>
            <person name="Kotiranta H."/>
            <person name="LaButti K.M."/>
            <person name="Lechner B.E."/>
            <person name="Liimatainen K."/>
            <person name="Lipzen A."/>
            <person name="Lukacs Z."/>
            <person name="Mihaltcheva S."/>
            <person name="Morgado L.N."/>
            <person name="Niskanen T."/>
            <person name="Noordeloos M.E."/>
            <person name="Ohm R.A."/>
            <person name="Ortiz-Santana B."/>
            <person name="Ovrebo C."/>
            <person name="Racz N."/>
            <person name="Riley R."/>
            <person name="Savchenko A."/>
            <person name="Shiryaev A."/>
            <person name="Soop K."/>
            <person name="Spirin V."/>
            <person name="Szebenyi C."/>
            <person name="Tomsovsky M."/>
            <person name="Tulloss R.E."/>
            <person name="Uehling J."/>
            <person name="Grigoriev I.V."/>
            <person name="Vagvolgyi C."/>
            <person name="Papp T."/>
            <person name="Martin F.M."/>
            <person name="Miettinen O."/>
            <person name="Hibbett D.S."/>
            <person name="Nagy L.G."/>
        </authorList>
    </citation>
    <scope>NUCLEOTIDE SEQUENCE [LARGE SCALE GENOMIC DNA]</scope>
    <source>
        <strain evidence="1 2">NL-1719</strain>
    </source>
</reference>
<proteinExistence type="predicted"/>
<protein>
    <submittedName>
        <fullName evidence="1">Uncharacterized protein</fullName>
    </submittedName>
</protein>
<dbReference type="Proteomes" id="UP000308600">
    <property type="component" value="Unassembled WGS sequence"/>
</dbReference>
<keyword evidence="2" id="KW-1185">Reference proteome</keyword>